<comment type="caution">
    <text evidence="2">The sequence shown here is derived from an EMBL/GenBank/DDBJ whole genome shotgun (WGS) entry which is preliminary data.</text>
</comment>
<keyword evidence="3" id="KW-1185">Reference proteome</keyword>
<dbReference type="EMBL" id="VSRR010078123">
    <property type="protein sequence ID" value="MPC88544.1"/>
    <property type="molecule type" value="Genomic_DNA"/>
</dbReference>
<evidence type="ECO:0000313" key="2">
    <source>
        <dbReference type="EMBL" id="MPC88544.1"/>
    </source>
</evidence>
<keyword evidence="1" id="KW-0812">Transmembrane</keyword>
<feature type="transmembrane region" description="Helical" evidence="1">
    <location>
        <begin position="55"/>
        <end position="75"/>
    </location>
</feature>
<protein>
    <submittedName>
        <fullName evidence="2">Uncharacterized protein</fullName>
    </submittedName>
</protein>
<dbReference type="Proteomes" id="UP000324222">
    <property type="component" value="Unassembled WGS sequence"/>
</dbReference>
<name>A0A5B7J814_PORTR</name>
<keyword evidence="1" id="KW-1133">Transmembrane helix</keyword>
<evidence type="ECO:0000313" key="3">
    <source>
        <dbReference type="Proteomes" id="UP000324222"/>
    </source>
</evidence>
<organism evidence="2 3">
    <name type="scientific">Portunus trituberculatus</name>
    <name type="common">Swimming crab</name>
    <name type="synonym">Neptunus trituberculatus</name>
    <dbReference type="NCBI Taxonomy" id="210409"/>
    <lineage>
        <taxon>Eukaryota</taxon>
        <taxon>Metazoa</taxon>
        <taxon>Ecdysozoa</taxon>
        <taxon>Arthropoda</taxon>
        <taxon>Crustacea</taxon>
        <taxon>Multicrustacea</taxon>
        <taxon>Malacostraca</taxon>
        <taxon>Eumalacostraca</taxon>
        <taxon>Eucarida</taxon>
        <taxon>Decapoda</taxon>
        <taxon>Pleocyemata</taxon>
        <taxon>Brachyura</taxon>
        <taxon>Eubrachyura</taxon>
        <taxon>Portunoidea</taxon>
        <taxon>Portunidae</taxon>
        <taxon>Portuninae</taxon>
        <taxon>Portunus</taxon>
    </lineage>
</organism>
<feature type="transmembrane region" description="Helical" evidence="1">
    <location>
        <begin position="17"/>
        <end position="35"/>
    </location>
</feature>
<dbReference type="AlphaFoldDB" id="A0A5B7J814"/>
<gene>
    <name evidence="2" type="ORF">E2C01_083452</name>
</gene>
<sequence>MDDGGDISVRHRGCTSFIALLFVLPSITTTIYHHHHFYYNTTTTNIIATTNNPSSFTPSLFHILVSVSVITTLILTPRLTSPHL</sequence>
<proteinExistence type="predicted"/>
<keyword evidence="1" id="KW-0472">Membrane</keyword>
<accession>A0A5B7J814</accession>
<reference evidence="2 3" key="1">
    <citation type="submission" date="2019-05" db="EMBL/GenBank/DDBJ databases">
        <title>Another draft genome of Portunus trituberculatus and its Hox gene families provides insights of decapod evolution.</title>
        <authorList>
            <person name="Jeong J.-H."/>
            <person name="Song I."/>
            <person name="Kim S."/>
            <person name="Choi T."/>
            <person name="Kim D."/>
            <person name="Ryu S."/>
            <person name="Kim W."/>
        </authorList>
    </citation>
    <scope>NUCLEOTIDE SEQUENCE [LARGE SCALE GENOMIC DNA]</scope>
    <source>
        <tissue evidence="2">Muscle</tissue>
    </source>
</reference>
<evidence type="ECO:0000256" key="1">
    <source>
        <dbReference type="SAM" id="Phobius"/>
    </source>
</evidence>